<dbReference type="InterPro" id="IPR022409">
    <property type="entry name" value="PKD/Chitinase_dom"/>
</dbReference>
<organism evidence="2 3">
    <name type="scientific">Draconibacterium aestuarii</name>
    <dbReference type="NCBI Taxonomy" id="2998507"/>
    <lineage>
        <taxon>Bacteria</taxon>
        <taxon>Pseudomonadati</taxon>
        <taxon>Bacteroidota</taxon>
        <taxon>Bacteroidia</taxon>
        <taxon>Marinilabiliales</taxon>
        <taxon>Prolixibacteraceae</taxon>
        <taxon>Draconibacterium</taxon>
    </lineage>
</organism>
<dbReference type="SUPFAM" id="SSF49299">
    <property type="entry name" value="PKD domain"/>
    <property type="match status" value="1"/>
</dbReference>
<evidence type="ECO:0000259" key="1">
    <source>
        <dbReference type="PROSITE" id="PS50093"/>
    </source>
</evidence>
<accession>A0A9X3J6X2</accession>
<name>A0A9X3J6X2_9BACT</name>
<dbReference type="InterPro" id="IPR013783">
    <property type="entry name" value="Ig-like_fold"/>
</dbReference>
<dbReference type="Proteomes" id="UP001145087">
    <property type="component" value="Unassembled WGS sequence"/>
</dbReference>
<keyword evidence="3" id="KW-1185">Reference proteome</keyword>
<comment type="caution">
    <text evidence="2">The sequence shown here is derived from an EMBL/GenBank/DDBJ whole genome shotgun (WGS) entry which is preliminary data.</text>
</comment>
<dbReference type="InterPro" id="IPR000601">
    <property type="entry name" value="PKD_dom"/>
</dbReference>
<dbReference type="AlphaFoldDB" id="A0A9X3J6X2"/>
<dbReference type="RefSeq" id="WP_343333737.1">
    <property type="nucleotide sequence ID" value="NZ_JAPOHD010000027.1"/>
</dbReference>
<dbReference type="Pfam" id="PF20009">
    <property type="entry name" value="GEVED"/>
    <property type="match status" value="2"/>
</dbReference>
<protein>
    <submittedName>
        <fullName evidence="2">GEVED domain-containing protein</fullName>
    </submittedName>
</protein>
<dbReference type="CDD" id="cd00146">
    <property type="entry name" value="PKD"/>
    <property type="match status" value="1"/>
</dbReference>
<dbReference type="InterPro" id="IPR026444">
    <property type="entry name" value="Secre_tail"/>
</dbReference>
<evidence type="ECO:0000313" key="2">
    <source>
        <dbReference type="EMBL" id="MCY1721407.1"/>
    </source>
</evidence>
<dbReference type="PROSITE" id="PS50093">
    <property type="entry name" value="PKD"/>
    <property type="match status" value="1"/>
</dbReference>
<gene>
    <name evidence="2" type="ORF">OU798_13710</name>
</gene>
<dbReference type="Pfam" id="PF00801">
    <property type="entry name" value="PKD"/>
    <property type="match status" value="1"/>
</dbReference>
<reference evidence="2" key="1">
    <citation type="submission" date="2022-11" db="EMBL/GenBank/DDBJ databases">
        <title>Marilongibacter aestuarii gen. nov., sp. nov., isolated from tidal flat sediment.</title>
        <authorList>
            <person name="Jiayan W."/>
        </authorList>
    </citation>
    <scope>NUCLEOTIDE SEQUENCE</scope>
    <source>
        <strain evidence="2">Z1-6</strain>
    </source>
</reference>
<feature type="domain" description="PKD" evidence="1">
    <location>
        <begin position="789"/>
        <end position="874"/>
    </location>
</feature>
<dbReference type="EMBL" id="JAPOHD010000027">
    <property type="protein sequence ID" value="MCY1721407.1"/>
    <property type="molecule type" value="Genomic_DNA"/>
</dbReference>
<dbReference type="Pfam" id="PF18962">
    <property type="entry name" value="Por_Secre_tail"/>
    <property type="match status" value="1"/>
</dbReference>
<proteinExistence type="predicted"/>
<dbReference type="Gene3D" id="2.60.40.10">
    <property type="entry name" value="Immunoglobulins"/>
    <property type="match status" value="1"/>
</dbReference>
<sequence length="1100" mass="120611">MKTKFILTLIVFTFLYYAKAQTMASIEMQCPPNIEEDCGSYSELPLIETYEDFINLGGAVTSECRIIEESFTLVFIDSIFLEDIGRMDYFQDFSIEDSCGNIGYCSFYYSKPVEFILPEDIYASNYCGTIDNIFELSGLPLSLGPSPISTEEFIRAGGYVNEFCDQLFYAETQIEYSDQFLQDENLTCQSQLIRTFTFFNPFNNYTKTMEQYIGIFDYEDPVLVQAPKDTTVYGYYNAAVIFETYQQFVDAGGIVTDNCNIDESAFEIIGSDTHGYCPFIITKYYGVYDECGNRVSVKHTTYAYDTIPPEIRCPSDITVSCMSDVPQPYFDLNEFQAAGGWLFDVSGIQSFRFVSESIEGNNPKIVTYTYEVTDNCGNSATCEQNISITDVIPPVASCPVTQVDCIDEVPPVFVELYDFLSAGGTVSDNCEIDTTYFQLINEITVGSCPKEITRTYEVADFSGNTSTFNHTIHVIDTIPPAFVGIPDLYFECIDDVPPPYDYYSFIAAGGDIFDNCAVNHKINLFVSESWEGACPAILKRIYEVEDSCGNVGTWIHTITVNDTVPPTISAPASIADIEFGSELPEFEQLGFDDNCGVAQLTTTILPYTPDESGYEVSYVWTAIDECGNSTAVSASFNVLPQAITYCEPNLSAASEWIAGVAIDDQSNTTTTGGGYEDFSANTTFNLFAAGSHTITLTPGFEGKANFEYWAVWIDYNGDGEFTDDEKVFSATKKRSLVTGTINIPDVEDMETRMRVALSPDGALVSCAQSGNGEVEDYTVTISAAQPQAPVAAFSSDKTTVVVGGSIQFTDESANNPTTRLWSFSGGNPENSTEATPTVTYNTAGTYDVTLTDSNEIGSDSYTSQISVTDEPAPEYCTSYSLSGSKEWIAGVLFGTINNSSGATTYSDFTAQTTTLSVGESAAINLSPGFSKNALREYWKVWIDFNHDSDFEDAGEEVFAAPNVKGDVSGNIVVPANAIPGTTRMRVAMKAAAFSTPCEIFDRGEVEDYSLIIEGTKSIQLDVAETDVIGVMRVYPNPAQEGINVETGVEQSVSVMVFDIAGNLLLAAPIEKTGYIDLSAFAEGTYLVKCMQQTKRIIKMK</sequence>
<dbReference type="NCBIfam" id="TIGR04183">
    <property type="entry name" value="Por_Secre_tail"/>
    <property type="match status" value="1"/>
</dbReference>
<dbReference type="SMART" id="SM00089">
    <property type="entry name" value="PKD"/>
    <property type="match status" value="1"/>
</dbReference>
<dbReference type="InterPro" id="IPR045474">
    <property type="entry name" value="GEVED"/>
</dbReference>
<evidence type="ECO:0000313" key="3">
    <source>
        <dbReference type="Proteomes" id="UP001145087"/>
    </source>
</evidence>
<dbReference type="InterPro" id="IPR035986">
    <property type="entry name" value="PKD_dom_sf"/>
</dbReference>